<dbReference type="PANTHER" id="PTHR43162:SF1">
    <property type="entry name" value="PRESTALK A DIFFERENTIATION PROTEIN A"/>
    <property type="match status" value="1"/>
</dbReference>
<dbReference type="Gene3D" id="3.90.25.10">
    <property type="entry name" value="UDP-galactose 4-epimerase, domain 1"/>
    <property type="match status" value="1"/>
</dbReference>
<dbReference type="EMBL" id="FWFZ01000028">
    <property type="protein sequence ID" value="SLN73487.1"/>
    <property type="molecule type" value="Genomic_DNA"/>
</dbReference>
<name>A0A1Y5U0F1_9RHOB</name>
<evidence type="ECO:0000256" key="1">
    <source>
        <dbReference type="SAM" id="MobiDB-lite"/>
    </source>
</evidence>
<proteinExistence type="predicted"/>
<dbReference type="SUPFAM" id="SSF51735">
    <property type="entry name" value="NAD(P)-binding Rossmann-fold domains"/>
    <property type="match status" value="1"/>
</dbReference>
<sequence>MPGGDTPEPIIDIDDIADVAVAALPDVRHVGRLYEVTGPRLMTFAEMAVAPSQATGHEIRHIPIGFEDFQVNAAQAGGAFVADVFTAIAHATLDGRNAHPSDVVQRALGLHDAVSRPRRRFPDPKAPLTGRHPWRPRTRPLHMLCGRIHSCLARARRC</sequence>
<reference evidence="2 3" key="1">
    <citation type="submission" date="2017-03" db="EMBL/GenBank/DDBJ databases">
        <authorList>
            <person name="Afonso C.L."/>
            <person name="Miller P.J."/>
            <person name="Scott M.A."/>
            <person name="Spackman E."/>
            <person name="Goraichik I."/>
            <person name="Dimitrov K.M."/>
            <person name="Suarez D.L."/>
            <person name="Swayne D.E."/>
        </authorList>
    </citation>
    <scope>NUCLEOTIDE SEQUENCE [LARGE SCALE GENOMIC DNA]</scope>
    <source>
        <strain evidence="2 3">CECT 7023</strain>
    </source>
</reference>
<gene>
    <name evidence="2" type="ORF">ROA7023_03696</name>
</gene>
<evidence type="ECO:0000313" key="2">
    <source>
        <dbReference type="EMBL" id="SLN73487.1"/>
    </source>
</evidence>
<organism evidence="2 3">
    <name type="scientific">Roseisalinus antarcticus</name>
    <dbReference type="NCBI Taxonomy" id="254357"/>
    <lineage>
        <taxon>Bacteria</taxon>
        <taxon>Pseudomonadati</taxon>
        <taxon>Pseudomonadota</taxon>
        <taxon>Alphaproteobacteria</taxon>
        <taxon>Rhodobacterales</taxon>
        <taxon>Roseobacteraceae</taxon>
        <taxon>Roseisalinus</taxon>
    </lineage>
</organism>
<keyword evidence="3" id="KW-1185">Reference proteome</keyword>
<feature type="region of interest" description="Disordered" evidence="1">
    <location>
        <begin position="115"/>
        <end position="135"/>
    </location>
</feature>
<dbReference type="AlphaFoldDB" id="A0A1Y5U0F1"/>
<dbReference type="PANTHER" id="PTHR43162">
    <property type="match status" value="1"/>
</dbReference>
<dbReference type="Gene3D" id="3.40.50.720">
    <property type="entry name" value="NAD(P)-binding Rossmann-like Domain"/>
    <property type="match status" value="1"/>
</dbReference>
<protein>
    <submittedName>
        <fullName evidence="2">Uncharacterized protein</fullName>
    </submittedName>
</protein>
<accession>A0A1Y5U0F1</accession>
<dbReference type="InterPro" id="IPR036291">
    <property type="entry name" value="NAD(P)-bd_dom_sf"/>
</dbReference>
<dbReference type="InterPro" id="IPR051604">
    <property type="entry name" value="Ergot_Alk_Oxidoreductase"/>
</dbReference>
<dbReference type="RefSeq" id="WP_234992308.1">
    <property type="nucleotide sequence ID" value="NZ_FWFZ01000028.1"/>
</dbReference>
<evidence type="ECO:0000313" key="3">
    <source>
        <dbReference type="Proteomes" id="UP000193900"/>
    </source>
</evidence>
<dbReference type="Proteomes" id="UP000193900">
    <property type="component" value="Unassembled WGS sequence"/>
</dbReference>